<evidence type="ECO:0000256" key="1">
    <source>
        <dbReference type="SAM" id="Phobius"/>
    </source>
</evidence>
<dbReference type="STRING" id="398580.Dshi_2547"/>
<organism evidence="2 3">
    <name type="scientific">Dinoroseobacter shibae (strain DSM 16493 / NCIMB 14021 / DFL 12)</name>
    <dbReference type="NCBI Taxonomy" id="398580"/>
    <lineage>
        <taxon>Bacteria</taxon>
        <taxon>Pseudomonadati</taxon>
        <taxon>Pseudomonadota</taxon>
        <taxon>Alphaproteobacteria</taxon>
        <taxon>Rhodobacterales</taxon>
        <taxon>Roseobacteraceae</taxon>
        <taxon>Dinoroseobacter</taxon>
    </lineage>
</organism>
<proteinExistence type="predicted"/>
<name>A8LST1_DINSH</name>
<keyword evidence="1" id="KW-0812">Transmembrane</keyword>
<sequence>MTDDLDKKSLGDSFAVAILQWPAVIGALTLEGEGWVLVLRGVLATWAALVSLGLIFGRPEGARWGLVMTLTAGFAAAFWITVPSFWALIWFVLLMIGLHTSIKVRMDEACVGGSDERKASIAVQRQ</sequence>
<dbReference type="HOGENOM" id="CLU_1977985_0_0_5"/>
<dbReference type="RefSeq" id="WP_012179208.1">
    <property type="nucleotide sequence ID" value="NC_009952.1"/>
</dbReference>
<dbReference type="KEGG" id="dsh:Dshi_2547"/>
<keyword evidence="1" id="KW-0472">Membrane</keyword>
<dbReference type="Proteomes" id="UP000006833">
    <property type="component" value="Chromosome"/>
</dbReference>
<evidence type="ECO:0000313" key="3">
    <source>
        <dbReference type="Proteomes" id="UP000006833"/>
    </source>
</evidence>
<protein>
    <submittedName>
        <fullName evidence="2">Uncharacterized protein</fullName>
    </submittedName>
</protein>
<feature type="transmembrane region" description="Helical" evidence="1">
    <location>
        <begin position="37"/>
        <end position="56"/>
    </location>
</feature>
<gene>
    <name evidence="2" type="ordered locus">Dshi_2547</name>
</gene>
<keyword evidence="1" id="KW-1133">Transmembrane helix</keyword>
<reference evidence="3" key="1">
    <citation type="journal article" date="2010" name="ISME J.">
        <title>The complete genome sequence of the algal symbiont Dinoroseobacter shibae: a hitchhiker's guide to life in the sea.</title>
        <authorList>
            <person name="Wagner-Dobler I."/>
            <person name="Ballhausen B."/>
            <person name="Berger M."/>
            <person name="Brinkhoff T."/>
            <person name="Buchholz I."/>
            <person name="Bunk B."/>
            <person name="Cypionka H."/>
            <person name="Daniel R."/>
            <person name="Drepper T."/>
            <person name="Gerdts G."/>
            <person name="Hahnke S."/>
            <person name="Han C."/>
            <person name="Jahn D."/>
            <person name="Kalhoefer D."/>
            <person name="Kiss H."/>
            <person name="Klenk H.P."/>
            <person name="Kyrpides N."/>
            <person name="Liebl W."/>
            <person name="Liesegang H."/>
            <person name="Meincke L."/>
            <person name="Pati A."/>
            <person name="Petersen J."/>
            <person name="Piekarski T."/>
            <person name="Pommerenke C."/>
            <person name="Pradella S."/>
            <person name="Pukall R."/>
            <person name="Rabus R."/>
            <person name="Stackebrandt E."/>
            <person name="Thole S."/>
            <person name="Thompson L."/>
            <person name="Tielen P."/>
            <person name="Tomasch J."/>
            <person name="von Jan M."/>
            <person name="Wanphrut N."/>
            <person name="Wichels A."/>
            <person name="Zech H."/>
            <person name="Simon M."/>
        </authorList>
    </citation>
    <scope>NUCLEOTIDE SEQUENCE [LARGE SCALE GENOMIC DNA]</scope>
    <source>
        <strain evidence="3">DSM 16493 / NCIMB 14021 / DFL 12</strain>
    </source>
</reference>
<evidence type="ECO:0000313" key="2">
    <source>
        <dbReference type="EMBL" id="ABV94280.1"/>
    </source>
</evidence>
<feature type="transmembrane region" description="Helical" evidence="1">
    <location>
        <begin position="76"/>
        <end position="96"/>
    </location>
</feature>
<keyword evidence="3" id="KW-1185">Reference proteome</keyword>
<dbReference type="AlphaFoldDB" id="A8LST1"/>
<feature type="transmembrane region" description="Helical" evidence="1">
    <location>
        <begin position="13"/>
        <end position="30"/>
    </location>
</feature>
<dbReference type="EMBL" id="CP000830">
    <property type="protein sequence ID" value="ABV94280.1"/>
    <property type="molecule type" value="Genomic_DNA"/>
</dbReference>
<accession>A8LST1</accession>
<dbReference type="OrthoDB" id="9156193at2"/>